<keyword evidence="5" id="KW-0028">Amino-acid biosynthesis</keyword>
<evidence type="ECO:0000256" key="1">
    <source>
        <dbReference type="ARBA" id="ARBA00001946"/>
    </source>
</evidence>
<sequence length="357" mass="40505">MIFDWDNTCIFHDAEEALFLYQIDHLAFKLTPSQFESIIKRNVTDNSFSDDYRNTDGGPVTLKSISKDLERDYCYLYDHYEKFKGSEPLEEIRLTDYFKDFKVKLYFLYAAIGGTYGPEVAYPWMQRLFTNMTVQEVQKLAETSNDFNLGQALANVHLTSPELLSGSAGKVVVYYVSGLRVISEISNLMNTFRKRGIDVFIVSASMEEIVEVFAANPKYGYGLPKENVFGTRLRKKNGIMQSIQQDNWPVAAHHGKTLIIRREIAAKRNGTEPLLVAGDSSSDYEMLTEFKNMKLGLIINCLQKGNIADLSEKCSLEIKESGPTYALQGRNENTGLLHLYESTTKLGTNEIVLLPDR</sequence>
<dbReference type="RefSeq" id="WP_138603521.1">
    <property type="nucleotide sequence ID" value="NZ_VCIA01000001.1"/>
</dbReference>
<keyword evidence="9" id="KW-0718">Serine biosynthesis</keyword>
<evidence type="ECO:0000256" key="3">
    <source>
        <dbReference type="ARBA" id="ARBA00009184"/>
    </source>
</evidence>
<proteinExistence type="inferred from homology"/>
<dbReference type="GO" id="GO:0036424">
    <property type="term" value="F:L-phosphoserine phosphatase activity"/>
    <property type="evidence" value="ECO:0007669"/>
    <property type="project" value="TreeGrafter"/>
</dbReference>
<accession>A0A5S3QL03</accession>
<comment type="similarity">
    <text evidence="3">Belongs to the HAD-like hydrolase superfamily. SerB family.</text>
</comment>
<evidence type="ECO:0000256" key="6">
    <source>
        <dbReference type="ARBA" id="ARBA00022723"/>
    </source>
</evidence>
<comment type="catalytic activity">
    <reaction evidence="10">
        <text>O-phospho-L-serine + H2O = L-serine + phosphate</text>
        <dbReference type="Rhea" id="RHEA:21208"/>
        <dbReference type="ChEBI" id="CHEBI:15377"/>
        <dbReference type="ChEBI" id="CHEBI:33384"/>
        <dbReference type="ChEBI" id="CHEBI:43474"/>
        <dbReference type="ChEBI" id="CHEBI:57524"/>
        <dbReference type="EC" id="3.1.3.3"/>
    </reaction>
</comment>
<dbReference type="InterPro" id="IPR036412">
    <property type="entry name" value="HAD-like_sf"/>
</dbReference>
<evidence type="ECO:0000256" key="9">
    <source>
        <dbReference type="ARBA" id="ARBA00023299"/>
    </source>
</evidence>
<dbReference type="EC" id="3.1.3.3" evidence="4"/>
<dbReference type="PANTHER" id="PTHR43344:SF2">
    <property type="entry name" value="PHOSPHOSERINE PHOSPHATASE"/>
    <property type="match status" value="1"/>
</dbReference>
<reference evidence="12 13" key="1">
    <citation type="submission" date="2019-05" db="EMBL/GenBank/DDBJ databases">
        <title>Genomic analysis of Lentibacillus sp. NKC220-2.</title>
        <authorList>
            <person name="Oh Y.J."/>
        </authorList>
    </citation>
    <scope>NUCLEOTIDE SEQUENCE [LARGE SCALE GENOMIC DNA]</scope>
    <source>
        <strain evidence="12 13">NKC220-2</strain>
    </source>
</reference>
<name>A0A5S3QL03_9BACI</name>
<dbReference type="Proteomes" id="UP000306980">
    <property type="component" value="Unassembled WGS sequence"/>
</dbReference>
<dbReference type="GO" id="GO:0006564">
    <property type="term" value="P:L-serine biosynthetic process"/>
    <property type="evidence" value="ECO:0007669"/>
    <property type="project" value="UniProtKB-KW"/>
</dbReference>
<evidence type="ECO:0000256" key="8">
    <source>
        <dbReference type="ARBA" id="ARBA00022842"/>
    </source>
</evidence>
<dbReference type="InterPro" id="IPR050582">
    <property type="entry name" value="HAD-like_SerB"/>
</dbReference>
<protein>
    <recommendedName>
        <fullName evidence="4">phosphoserine phosphatase</fullName>
        <ecNumber evidence="4">3.1.3.3</ecNumber>
    </recommendedName>
</protein>
<dbReference type="EMBL" id="VCIA01000001">
    <property type="protein sequence ID" value="TMN22614.1"/>
    <property type="molecule type" value="Genomic_DNA"/>
</dbReference>
<dbReference type="OrthoDB" id="1633110at2"/>
<evidence type="ECO:0000256" key="4">
    <source>
        <dbReference type="ARBA" id="ARBA00012640"/>
    </source>
</evidence>
<dbReference type="Gene3D" id="1.20.1440.320">
    <property type="match status" value="1"/>
</dbReference>
<evidence type="ECO:0000256" key="11">
    <source>
        <dbReference type="ARBA" id="ARBA00048523"/>
    </source>
</evidence>
<dbReference type="Gene3D" id="3.40.50.1000">
    <property type="entry name" value="HAD superfamily/HAD-like"/>
    <property type="match status" value="1"/>
</dbReference>
<dbReference type="Pfam" id="PF12710">
    <property type="entry name" value="HAD"/>
    <property type="match status" value="1"/>
</dbReference>
<keyword evidence="6" id="KW-0479">Metal-binding</keyword>
<evidence type="ECO:0000313" key="13">
    <source>
        <dbReference type="Proteomes" id="UP000306980"/>
    </source>
</evidence>
<evidence type="ECO:0000313" key="12">
    <source>
        <dbReference type="EMBL" id="TMN22614.1"/>
    </source>
</evidence>
<keyword evidence="8" id="KW-0460">Magnesium</keyword>
<gene>
    <name evidence="12" type="ORF">FFL34_11265</name>
</gene>
<organism evidence="12 13">
    <name type="scientific">Lentibacillus cibarius</name>
    <dbReference type="NCBI Taxonomy" id="2583219"/>
    <lineage>
        <taxon>Bacteria</taxon>
        <taxon>Bacillati</taxon>
        <taxon>Bacillota</taxon>
        <taxon>Bacilli</taxon>
        <taxon>Bacillales</taxon>
        <taxon>Bacillaceae</taxon>
        <taxon>Lentibacillus</taxon>
    </lineage>
</organism>
<dbReference type="PANTHER" id="PTHR43344">
    <property type="entry name" value="PHOSPHOSERINE PHOSPHATASE"/>
    <property type="match status" value="1"/>
</dbReference>
<evidence type="ECO:0000256" key="2">
    <source>
        <dbReference type="ARBA" id="ARBA00005135"/>
    </source>
</evidence>
<dbReference type="GO" id="GO:0005737">
    <property type="term" value="C:cytoplasm"/>
    <property type="evidence" value="ECO:0007669"/>
    <property type="project" value="TreeGrafter"/>
</dbReference>
<evidence type="ECO:0000256" key="5">
    <source>
        <dbReference type="ARBA" id="ARBA00022605"/>
    </source>
</evidence>
<comment type="catalytic activity">
    <reaction evidence="11">
        <text>O-phospho-D-serine + H2O = D-serine + phosphate</text>
        <dbReference type="Rhea" id="RHEA:24873"/>
        <dbReference type="ChEBI" id="CHEBI:15377"/>
        <dbReference type="ChEBI" id="CHEBI:35247"/>
        <dbReference type="ChEBI" id="CHEBI:43474"/>
        <dbReference type="ChEBI" id="CHEBI:58680"/>
        <dbReference type="EC" id="3.1.3.3"/>
    </reaction>
</comment>
<dbReference type="SUPFAM" id="SSF56784">
    <property type="entry name" value="HAD-like"/>
    <property type="match status" value="1"/>
</dbReference>
<dbReference type="AlphaFoldDB" id="A0A5S3QL03"/>
<keyword evidence="7 12" id="KW-0378">Hydrolase</keyword>
<comment type="pathway">
    <text evidence="2">Amino-acid biosynthesis; L-serine biosynthesis; L-serine from 3-phospho-D-glycerate: step 3/3.</text>
</comment>
<dbReference type="InterPro" id="IPR023214">
    <property type="entry name" value="HAD_sf"/>
</dbReference>
<evidence type="ECO:0000256" key="10">
    <source>
        <dbReference type="ARBA" id="ARBA00048138"/>
    </source>
</evidence>
<comment type="cofactor">
    <cofactor evidence="1">
        <name>Mg(2+)</name>
        <dbReference type="ChEBI" id="CHEBI:18420"/>
    </cofactor>
</comment>
<evidence type="ECO:0000256" key="7">
    <source>
        <dbReference type="ARBA" id="ARBA00022801"/>
    </source>
</evidence>
<dbReference type="GO" id="GO:0000287">
    <property type="term" value="F:magnesium ion binding"/>
    <property type="evidence" value="ECO:0007669"/>
    <property type="project" value="TreeGrafter"/>
</dbReference>
<comment type="caution">
    <text evidence="12">The sequence shown here is derived from an EMBL/GenBank/DDBJ whole genome shotgun (WGS) entry which is preliminary data.</text>
</comment>